<organism evidence="1 2">
    <name type="scientific">Trachymyrmex cornetzi</name>
    <dbReference type="NCBI Taxonomy" id="471704"/>
    <lineage>
        <taxon>Eukaryota</taxon>
        <taxon>Metazoa</taxon>
        <taxon>Ecdysozoa</taxon>
        <taxon>Arthropoda</taxon>
        <taxon>Hexapoda</taxon>
        <taxon>Insecta</taxon>
        <taxon>Pterygota</taxon>
        <taxon>Neoptera</taxon>
        <taxon>Endopterygota</taxon>
        <taxon>Hymenoptera</taxon>
        <taxon>Apocrita</taxon>
        <taxon>Aculeata</taxon>
        <taxon>Formicoidea</taxon>
        <taxon>Formicidae</taxon>
        <taxon>Myrmicinae</taxon>
        <taxon>Trachymyrmex</taxon>
    </lineage>
</organism>
<evidence type="ECO:0008006" key="3">
    <source>
        <dbReference type="Google" id="ProtNLM"/>
    </source>
</evidence>
<dbReference type="InterPro" id="IPR043502">
    <property type="entry name" value="DNA/RNA_pol_sf"/>
</dbReference>
<dbReference type="SUPFAM" id="SSF56672">
    <property type="entry name" value="DNA/RNA polymerases"/>
    <property type="match status" value="1"/>
</dbReference>
<name>A0A151IY49_9HYME</name>
<sequence length="579" mass="66332">MESEAARDTVKIEVRLKKIQEIWNKFQEIQEGIELLNLNENGDTINVEIANKNTTERAAFEEQYLNLEASAQTKLRAIQSEGVDEGNAQANLQAVGNHVGQARINVKLPVLNLPTFEGQYDQWLLFKDSFKSLIHNNRNLVAIQKFQYLRSSLKGETLQVLNALNASAENNVPISGINQAKTRVHLSTQIRLKSMYNDFSVIMPCLTLPSIIEKLPQVRVQTKLNISNNVQLADPTYGIPGEIELLIGAGLFWSLLCIDSKPTLCKTHLGWIIGGEIVSPAESSERRTCHLITNTQLHDQLERFWRQEDVMETRIYSKQEQICVNFYQDTVRREADGRFIVKLPTKPEIVLGQSKELALKRLHSLERRLKRRPELRQLYNEFMEEYIVRKERTMNPMNTFIPHQPVWRPDSLTTKLRVVFDASAKTSTGTSLNDKLMAGPNLQKDLLGIIIRFRIHKYVMTADIAKMFRQIWVAEEDRKFQLVLWREHPESSLQVLRMNTVTYGTTRAPYLAMRCLKEITSEAAKKLAIKQQEKTSITQIKNLTAKGGKEDLLPATEVLERDFYMDDVLTGTNSLTKAI</sequence>
<protein>
    <recommendedName>
        <fullName evidence="3">Peptidase aspartic putative domain-containing protein</fullName>
    </recommendedName>
</protein>
<dbReference type="InterPro" id="IPR005312">
    <property type="entry name" value="DUF1759"/>
</dbReference>
<evidence type="ECO:0000313" key="1">
    <source>
        <dbReference type="EMBL" id="KYN13169.1"/>
    </source>
</evidence>
<evidence type="ECO:0000313" key="2">
    <source>
        <dbReference type="Proteomes" id="UP000078492"/>
    </source>
</evidence>
<reference evidence="1 2" key="1">
    <citation type="submission" date="2015-09" db="EMBL/GenBank/DDBJ databases">
        <title>Trachymyrmex cornetzi WGS genome.</title>
        <authorList>
            <person name="Nygaard S."/>
            <person name="Hu H."/>
            <person name="Boomsma J."/>
            <person name="Zhang G."/>
        </authorList>
    </citation>
    <scope>NUCLEOTIDE SEQUENCE [LARGE SCALE GENOMIC DNA]</scope>
    <source>
        <strain evidence="1">Tcor2-1</strain>
        <tissue evidence="1">Whole body</tissue>
    </source>
</reference>
<dbReference type="PANTHER" id="PTHR47331">
    <property type="entry name" value="PHD-TYPE DOMAIN-CONTAINING PROTEIN"/>
    <property type="match status" value="1"/>
</dbReference>
<dbReference type="GO" id="GO:0071897">
    <property type="term" value="P:DNA biosynthetic process"/>
    <property type="evidence" value="ECO:0007669"/>
    <property type="project" value="UniProtKB-ARBA"/>
</dbReference>
<proteinExistence type="predicted"/>
<keyword evidence="2" id="KW-1185">Reference proteome</keyword>
<dbReference type="AlphaFoldDB" id="A0A151IY49"/>
<dbReference type="EMBL" id="KQ980785">
    <property type="protein sequence ID" value="KYN13169.1"/>
    <property type="molecule type" value="Genomic_DNA"/>
</dbReference>
<accession>A0A151IY49</accession>
<dbReference type="STRING" id="471704.A0A151IY49"/>
<gene>
    <name evidence="1" type="ORF">ALC57_14645</name>
</gene>
<dbReference type="Pfam" id="PF03564">
    <property type="entry name" value="DUF1759"/>
    <property type="match status" value="1"/>
</dbReference>
<dbReference type="Proteomes" id="UP000078492">
    <property type="component" value="Unassembled WGS sequence"/>
</dbReference>